<dbReference type="Pfam" id="PF17338">
    <property type="entry name" value="GP88"/>
    <property type="match status" value="1"/>
</dbReference>
<feature type="domain" description="Gene product 88" evidence="1">
    <location>
        <begin position="11"/>
        <end position="250"/>
    </location>
</feature>
<evidence type="ECO:0000259" key="1">
    <source>
        <dbReference type="Pfam" id="PF17338"/>
    </source>
</evidence>
<sequence>MKLLTISADAKTVKGEKKGFLTAIMYLAPYKLSGYQVCPMAEIAGCVGDCLNTAGRGGMARADADTVTVDGHTVKLNAIQNARIARTQFFFEDRIAFMYQLVKEIEAAYVFAAKKNLDLVVRLNGTSDIRWEDVIVPGTDSHIFDKFDQIQFYDYTKIPNRAVKHIPNYDLTFSVSARKEFYPIWDKAQKNYGRGMNYAVVFKSKTLPIAYEGYEVINGDESDLRFKDKKGVVVGLTAKGRAKKSESGFAVAA</sequence>
<evidence type="ECO:0000313" key="2">
    <source>
        <dbReference type="EMBL" id="CAB4124245.1"/>
    </source>
</evidence>
<protein>
    <recommendedName>
        <fullName evidence="1">Gene product 88 domain-containing protein</fullName>
    </recommendedName>
</protein>
<accession>A0A6J5KT17</accession>
<reference evidence="2" key="1">
    <citation type="submission" date="2020-04" db="EMBL/GenBank/DDBJ databases">
        <authorList>
            <person name="Chiriac C."/>
            <person name="Salcher M."/>
            <person name="Ghai R."/>
            <person name="Kavagutti S V."/>
        </authorList>
    </citation>
    <scope>NUCLEOTIDE SEQUENCE</scope>
</reference>
<proteinExistence type="predicted"/>
<dbReference type="InterPro" id="IPR020290">
    <property type="entry name" value="Gp88"/>
</dbReference>
<gene>
    <name evidence="2" type="ORF">UFOVP49_83</name>
</gene>
<organism evidence="2">
    <name type="scientific">uncultured Caudovirales phage</name>
    <dbReference type="NCBI Taxonomy" id="2100421"/>
    <lineage>
        <taxon>Viruses</taxon>
        <taxon>Duplodnaviria</taxon>
        <taxon>Heunggongvirae</taxon>
        <taxon>Uroviricota</taxon>
        <taxon>Caudoviricetes</taxon>
        <taxon>Peduoviridae</taxon>
        <taxon>Maltschvirus</taxon>
        <taxon>Maltschvirus maltsch</taxon>
    </lineage>
</organism>
<dbReference type="EMBL" id="LR796178">
    <property type="protein sequence ID" value="CAB4124245.1"/>
    <property type="molecule type" value="Genomic_DNA"/>
</dbReference>
<name>A0A6J5KT17_9CAUD</name>